<gene>
    <name evidence="1" type="ORF">Nepgr_009901</name>
</gene>
<name>A0AAD3SC72_NEPGR</name>
<organism evidence="1 2">
    <name type="scientific">Nepenthes gracilis</name>
    <name type="common">Slender pitcher plant</name>
    <dbReference type="NCBI Taxonomy" id="150966"/>
    <lineage>
        <taxon>Eukaryota</taxon>
        <taxon>Viridiplantae</taxon>
        <taxon>Streptophyta</taxon>
        <taxon>Embryophyta</taxon>
        <taxon>Tracheophyta</taxon>
        <taxon>Spermatophyta</taxon>
        <taxon>Magnoliopsida</taxon>
        <taxon>eudicotyledons</taxon>
        <taxon>Gunneridae</taxon>
        <taxon>Pentapetalae</taxon>
        <taxon>Caryophyllales</taxon>
        <taxon>Nepenthaceae</taxon>
        <taxon>Nepenthes</taxon>
    </lineage>
</organism>
<dbReference type="Proteomes" id="UP001279734">
    <property type="component" value="Unassembled WGS sequence"/>
</dbReference>
<dbReference type="EMBL" id="BSYO01000008">
    <property type="protein sequence ID" value="GMH08061.1"/>
    <property type="molecule type" value="Genomic_DNA"/>
</dbReference>
<keyword evidence="2" id="KW-1185">Reference proteome</keyword>
<reference evidence="1" key="1">
    <citation type="submission" date="2023-05" db="EMBL/GenBank/DDBJ databases">
        <title>Nepenthes gracilis genome sequencing.</title>
        <authorList>
            <person name="Fukushima K."/>
        </authorList>
    </citation>
    <scope>NUCLEOTIDE SEQUENCE</scope>
    <source>
        <strain evidence="1">SING2019-196</strain>
    </source>
</reference>
<sequence length="97" mass="11596">MNCHLQGKTNLSVWRNREHLLVRLWNRKATHNSEKFEGKRLVLGNLRRQTVAFFGEEKDVKKAALCNNSNSYVMLHEQEMQPDETELELHHWKKKLK</sequence>
<dbReference type="AlphaFoldDB" id="A0AAD3SC72"/>
<comment type="caution">
    <text evidence="1">The sequence shown here is derived from an EMBL/GenBank/DDBJ whole genome shotgun (WGS) entry which is preliminary data.</text>
</comment>
<proteinExistence type="predicted"/>
<accession>A0AAD3SC72</accession>
<evidence type="ECO:0000313" key="2">
    <source>
        <dbReference type="Proteomes" id="UP001279734"/>
    </source>
</evidence>
<evidence type="ECO:0000313" key="1">
    <source>
        <dbReference type="EMBL" id="GMH08061.1"/>
    </source>
</evidence>
<protein>
    <submittedName>
        <fullName evidence="1">Uncharacterized protein</fullName>
    </submittedName>
</protein>